<dbReference type="EMBL" id="UOFJ01000175">
    <property type="protein sequence ID" value="VAW65308.1"/>
    <property type="molecule type" value="Genomic_DNA"/>
</dbReference>
<dbReference type="InterPro" id="IPR026022">
    <property type="entry name" value="PhoU_dom"/>
</dbReference>
<dbReference type="FunFam" id="1.20.58.220:FF:000001">
    <property type="entry name" value="Phosphate-specific transport system accessory protein PhoU"/>
    <property type="match status" value="1"/>
</dbReference>
<dbReference type="SUPFAM" id="SSF109755">
    <property type="entry name" value="PhoU-like"/>
    <property type="match status" value="1"/>
</dbReference>
<dbReference type="Pfam" id="PF01895">
    <property type="entry name" value="PhoU"/>
    <property type="match status" value="2"/>
</dbReference>
<name>A0A3B0XAP7_9ZZZZ</name>
<keyword evidence="3" id="KW-0963">Cytoplasm</keyword>
<dbReference type="PANTHER" id="PTHR42930:SF3">
    <property type="entry name" value="PHOSPHATE-SPECIFIC TRANSPORT SYSTEM ACCESSORY PROTEIN PHOU"/>
    <property type="match status" value="1"/>
</dbReference>
<feature type="domain" description="PhoU" evidence="4">
    <location>
        <begin position="25"/>
        <end position="112"/>
    </location>
</feature>
<dbReference type="Gene3D" id="1.20.58.220">
    <property type="entry name" value="Phosphate transport system protein phou homolog 2, domain 2"/>
    <property type="match status" value="2"/>
</dbReference>
<dbReference type="AlphaFoldDB" id="A0A3B0XAP7"/>
<dbReference type="GO" id="GO:0030643">
    <property type="term" value="P:intracellular phosphate ion homeostasis"/>
    <property type="evidence" value="ECO:0007669"/>
    <property type="project" value="InterPro"/>
</dbReference>
<dbReference type="InterPro" id="IPR028366">
    <property type="entry name" value="PhoU"/>
</dbReference>
<dbReference type="NCBIfam" id="TIGR02135">
    <property type="entry name" value="phoU_full"/>
    <property type="match status" value="1"/>
</dbReference>
<dbReference type="PIRSF" id="PIRSF003107">
    <property type="entry name" value="PhoU"/>
    <property type="match status" value="1"/>
</dbReference>
<accession>A0A3B0XAP7</accession>
<evidence type="ECO:0000256" key="3">
    <source>
        <dbReference type="ARBA" id="ARBA00022490"/>
    </source>
</evidence>
<dbReference type="GO" id="GO:0045936">
    <property type="term" value="P:negative regulation of phosphate metabolic process"/>
    <property type="evidence" value="ECO:0007669"/>
    <property type="project" value="InterPro"/>
</dbReference>
<dbReference type="FunFam" id="1.20.58.220:FF:000002">
    <property type="entry name" value="Phosphate-specific transport system accessory protein PhoU"/>
    <property type="match status" value="1"/>
</dbReference>
<evidence type="ECO:0000256" key="1">
    <source>
        <dbReference type="ARBA" id="ARBA00004496"/>
    </source>
</evidence>
<evidence type="ECO:0000256" key="2">
    <source>
        <dbReference type="ARBA" id="ARBA00022448"/>
    </source>
</evidence>
<keyword evidence="2" id="KW-0813">Transport</keyword>
<proteinExistence type="predicted"/>
<feature type="domain" description="PhoU" evidence="4">
    <location>
        <begin position="130"/>
        <end position="215"/>
    </location>
</feature>
<gene>
    <name evidence="5" type="ORF">MNBD_GAMMA10-148</name>
</gene>
<evidence type="ECO:0000259" key="4">
    <source>
        <dbReference type="Pfam" id="PF01895"/>
    </source>
</evidence>
<dbReference type="GO" id="GO:0005737">
    <property type="term" value="C:cytoplasm"/>
    <property type="evidence" value="ECO:0007669"/>
    <property type="project" value="UniProtKB-SubCell"/>
</dbReference>
<protein>
    <submittedName>
        <fullName evidence="5">Phosphate transport system regulatory protein PhoU</fullName>
    </submittedName>
</protein>
<dbReference type="PANTHER" id="PTHR42930">
    <property type="entry name" value="PHOSPHATE-SPECIFIC TRANSPORT SYSTEM ACCESSORY PROTEIN PHOU"/>
    <property type="match status" value="1"/>
</dbReference>
<sequence length="238" mass="27116">MEITNTGYHISHKFNEEMQGLRNKVLKMGGLVEQQITDSIEALQSLNVADAETVILNDHKVNALEVMIDESCIQILARRQPAASDLRMVVAVIKTITDLERIGDEAEKIARMAVHLSEKDSHFHSQYAGIRHLGAHVRKMLHDVLDAYARLDVDAALKVLRDDEIADKEYQNLLRLLITYMMEDPRNITQVLDVVWAARALERIGDHAKNIGEYVIYLVKGKDIRHTDPDEIEKNILF</sequence>
<evidence type="ECO:0000313" key="5">
    <source>
        <dbReference type="EMBL" id="VAW65308.1"/>
    </source>
</evidence>
<reference evidence="5" key="1">
    <citation type="submission" date="2018-06" db="EMBL/GenBank/DDBJ databases">
        <authorList>
            <person name="Zhirakovskaya E."/>
        </authorList>
    </citation>
    <scope>NUCLEOTIDE SEQUENCE</scope>
</reference>
<dbReference type="InterPro" id="IPR038078">
    <property type="entry name" value="PhoU-like_sf"/>
</dbReference>
<organism evidence="5">
    <name type="scientific">hydrothermal vent metagenome</name>
    <dbReference type="NCBI Taxonomy" id="652676"/>
    <lineage>
        <taxon>unclassified sequences</taxon>
        <taxon>metagenomes</taxon>
        <taxon>ecological metagenomes</taxon>
    </lineage>
</organism>
<comment type="subcellular location">
    <subcellularLocation>
        <location evidence="1">Cytoplasm</location>
    </subcellularLocation>
</comment>